<dbReference type="EMBL" id="PQFF01000388">
    <property type="protein sequence ID" value="RHZ53495.1"/>
    <property type="molecule type" value="Genomic_DNA"/>
</dbReference>
<sequence length="52" mass="5749">MVETHSTSLISLMTTEVAKFILMNTKSNRRVITGSIPQNKNQPSPSSIENSE</sequence>
<evidence type="ECO:0000313" key="3">
    <source>
        <dbReference type="Proteomes" id="UP000266861"/>
    </source>
</evidence>
<gene>
    <name evidence="2" type="ORF">Glove_441g71</name>
</gene>
<dbReference type="Proteomes" id="UP000266861">
    <property type="component" value="Unassembled WGS sequence"/>
</dbReference>
<comment type="caution">
    <text evidence="2">The sequence shown here is derived from an EMBL/GenBank/DDBJ whole genome shotgun (WGS) entry which is preliminary data.</text>
</comment>
<dbReference type="AlphaFoldDB" id="A0A397GRS2"/>
<accession>A0A397GRS2</accession>
<proteinExistence type="predicted"/>
<keyword evidence="3" id="KW-1185">Reference proteome</keyword>
<protein>
    <submittedName>
        <fullName evidence="2">Uncharacterized protein</fullName>
    </submittedName>
</protein>
<feature type="region of interest" description="Disordered" evidence="1">
    <location>
        <begin position="30"/>
        <end position="52"/>
    </location>
</feature>
<reference evidence="2 3" key="1">
    <citation type="submission" date="2018-08" db="EMBL/GenBank/DDBJ databases">
        <title>Genome and evolution of the arbuscular mycorrhizal fungus Diversispora epigaea (formerly Glomus versiforme) and its bacterial endosymbionts.</title>
        <authorList>
            <person name="Sun X."/>
            <person name="Fei Z."/>
            <person name="Harrison M."/>
        </authorList>
    </citation>
    <scope>NUCLEOTIDE SEQUENCE [LARGE SCALE GENOMIC DNA]</scope>
    <source>
        <strain evidence="2 3">IT104</strain>
    </source>
</reference>
<feature type="compositionally biased region" description="Polar residues" evidence="1">
    <location>
        <begin position="35"/>
        <end position="52"/>
    </location>
</feature>
<name>A0A397GRS2_9GLOM</name>
<evidence type="ECO:0000313" key="2">
    <source>
        <dbReference type="EMBL" id="RHZ53495.1"/>
    </source>
</evidence>
<evidence type="ECO:0000256" key="1">
    <source>
        <dbReference type="SAM" id="MobiDB-lite"/>
    </source>
</evidence>
<organism evidence="2 3">
    <name type="scientific">Diversispora epigaea</name>
    <dbReference type="NCBI Taxonomy" id="1348612"/>
    <lineage>
        <taxon>Eukaryota</taxon>
        <taxon>Fungi</taxon>
        <taxon>Fungi incertae sedis</taxon>
        <taxon>Mucoromycota</taxon>
        <taxon>Glomeromycotina</taxon>
        <taxon>Glomeromycetes</taxon>
        <taxon>Diversisporales</taxon>
        <taxon>Diversisporaceae</taxon>
        <taxon>Diversispora</taxon>
    </lineage>
</organism>